<dbReference type="InterPro" id="IPR012340">
    <property type="entry name" value="NA-bd_OB-fold"/>
</dbReference>
<dbReference type="NCBIfam" id="NF001810">
    <property type="entry name" value="PRK00529.1"/>
    <property type="match status" value="1"/>
</dbReference>
<evidence type="ECO:0000256" key="5">
    <source>
        <dbReference type="ARBA" id="ARBA00022768"/>
    </source>
</evidence>
<reference evidence="9" key="1">
    <citation type="submission" date="2019-08" db="EMBL/GenBank/DDBJ databases">
        <authorList>
            <person name="Kucharzyk K."/>
            <person name="Murdoch R.W."/>
            <person name="Higgins S."/>
            <person name="Loffler F."/>
        </authorList>
    </citation>
    <scope>NUCLEOTIDE SEQUENCE</scope>
</reference>
<dbReference type="InterPro" id="IPR001059">
    <property type="entry name" value="Transl_elong_P/YeiP_cen"/>
</dbReference>
<dbReference type="PROSITE" id="PS01275">
    <property type="entry name" value="EFP"/>
    <property type="match status" value="1"/>
</dbReference>
<dbReference type="AlphaFoldDB" id="A0A645AJ56"/>
<dbReference type="Gene3D" id="2.30.30.30">
    <property type="match status" value="1"/>
</dbReference>
<dbReference type="InterPro" id="IPR014722">
    <property type="entry name" value="Rib_uL2_dom2"/>
</dbReference>
<protein>
    <submittedName>
        <fullName evidence="9">Elongation factor P</fullName>
    </submittedName>
</protein>
<evidence type="ECO:0000256" key="2">
    <source>
        <dbReference type="ARBA" id="ARBA00004815"/>
    </source>
</evidence>
<evidence type="ECO:0000313" key="9">
    <source>
        <dbReference type="EMBL" id="MPM49684.1"/>
    </source>
</evidence>
<dbReference type="FunFam" id="2.30.30.30:FF:000003">
    <property type="entry name" value="Elongation factor P"/>
    <property type="match status" value="1"/>
</dbReference>
<comment type="subcellular location">
    <subcellularLocation>
        <location evidence="1">Cytoplasm</location>
    </subcellularLocation>
</comment>
<organism evidence="9">
    <name type="scientific">bioreactor metagenome</name>
    <dbReference type="NCBI Taxonomy" id="1076179"/>
    <lineage>
        <taxon>unclassified sequences</taxon>
        <taxon>metagenomes</taxon>
        <taxon>ecological metagenomes</taxon>
    </lineage>
</organism>
<keyword evidence="4" id="KW-0963">Cytoplasm</keyword>
<name>A0A645AJ56_9ZZZZ</name>
<dbReference type="UniPathway" id="UPA00345"/>
<dbReference type="NCBIfam" id="TIGR00038">
    <property type="entry name" value="efp"/>
    <property type="match status" value="1"/>
</dbReference>
<sequence length="190" mass="21279">MAQIVDTSDFRPGLKIKWEGGMWVLLECSHHKMGRGGAIVRGKLRNLETGSSVDQSFKSGERFERIVFDERPAQYQYKDGEDFVFMDMESYDQVTLSPDILGDMVKFLIDDLEVSFDMYEGRVMGIELPNQVTMKITDTPPGFKGDTASGGGKPATTETGLVVTVPFFVENGEEIVVDTRTGEYLERAKK</sequence>
<dbReference type="Pfam" id="PF01132">
    <property type="entry name" value="EFP"/>
    <property type="match status" value="1"/>
</dbReference>
<dbReference type="GO" id="GO:0043043">
    <property type="term" value="P:peptide biosynthetic process"/>
    <property type="evidence" value="ECO:0007669"/>
    <property type="project" value="InterPro"/>
</dbReference>
<evidence type="ECO:0000256" key="4">
    <source>
        <dbReference type="ARBA" id="ARBA00022490"/>
    </source>
</evidence>
<comment type="similarity">
    <text evidence="3">Belongs to the elongation factor P family.</text>
</comment>
<evidence type="ECO:0000256" key="6">
    <source>
        <dbReference type="ARBA" id="ARBA00022917"/>
    </source>
</evidence>
<dbReference type="Gene3D" id="2.40.50.140">
    <property type="entry name" value="Nucleic acid-binding proteins"/>
    <property type="match status" value="2"/>
</dbReference>
<dbReference type="CDD" id="cd04470">
    <property type="entry name" value="S1_EF-P_repeat_1"/>
    <property type="match status" value="1"/>
</dbReference>
<evidence type="ECO:0000256" key="1">
    <source>
        <dbReference type="ARBA" id="ARBA00004496"/>
    </source>
</evidence>
<dbReference type="InterPro" id="IPR011768">
    <property type="entry name" value="Transl_elongation_fac_P"/>
</dbReference>
<comment type="pathway">
    <text evidence="2">Protein biosynthesis; polypeptide chain elongation.</text>
</comment>
<dbReference type="InterPro" id="IPR020599">
    <property type="entry name" value="Transl_elong_fac_P/YeiP"/>
</dbReference>
<feature type="domain" description="Translation elongation factor P/YeiP central" evidence="8">
    <location>
        <begin position="70"/>
        <end position="124"/>
    </location>
</feature>
<keyword evidence="5 9" id="KW-0251">Elongation factor</keyword>
<dbReference type="EMBL" id="VSSQ01012631">
    <property type="protein sequence ID" value="MPM49684.1"/>
    <property type="molecule type" value="Genomic_DNA"/>
</dbReference>
<accession>A0A645AJ56</accession>
<dbReference type="SUPFAM" id="SSF50104">
    <property type="entry name" value="Translation proteins SH3-like domain"/>
    <property type="match status" value="1"/>
</dbReference>
<keyword evidence="6" id="KW-0648">Protein biosynthesis</keyword>
<dbReference type="CDD" id="cd05794">
    <property type="entry name" value="S1_EF-P_repeat_2"/>
    <property type="match status" value="1"/>
</dbReference>
<feature type="domain" description="Elongation factor P C-terminal" evidence="7">
    <location>
        <begin position="132"/>
        <end position="187"/>
    </location>
</feature>
<dbReference type="InterPro" id="IPR008991">
    <property type="entry name" value="Translation_prot_SH3-like_sf"/>
</dbReference>
<proteinExistence type="inferred from homology"/>
<dbReference type="Pfam" id="PF08207">
    <property type="entry name" value="EFP_N"/>
    <property type="match status" value="1"/>
</dbReference>
<dbReference type="PIRSF" id="PIRSF005901">
    <property type="entry name" value="EF-P"/>
    <property type="match status" value="1"/>
</dbReference>
<evidence type="ECO:0000259" key="8">
    <source>
        <dbReference type="SMART" id="SM01185"/>
    </source>
</evidence>
<dbReference type="Pfam" id="PF09285">
    <property type="entry name" value="Elong-fact-P_C"/>
    <property type="match status" value="1"/>
</dbReference>
<dbReference type="SUPFAM" id="SSF50249">
    <property type="entry name" value="Nucleic acid-binding proteins"/>
    <property type="match status" value="2"/>
</dbReference>
<evidence type="ECO:0000256" key="3">
    <source>
        <dbReference type="ARBA" id="ARBA00009479"/>
    </source>
</evidence>
<dbReference type="SMART" id="SM01185">
    <property type="entry name" value="EFP"/>
    <property type="match status" value="1"/>
</dbReference>
<dbReference type="PANTHER" id="PTHR30053">
    <property type="entry name" value="ELONGATION FACTOR P"/>
    <property type="match status" value="1"/>
</dbReference>
<dbReference type="FunFam" id="2.40.50.140:FF:000009">
    <property type="entry name" value="Elongation factor P"/>
    <property type="match status" value="1"/>
</dbReference>
<dbReference type="GO" id="GO:0003746">
    <property type="term" value="F:translation elongation factor activity"/>
    <property type="evidence" value="ECO:0007669"/>
    <property type="project" value="UniProtKB-KW"/>
</dbReference>
<evidence type="ECO:0000259" key="7">
    <source>
        <dbReference type="SMART" id="SM00841"/>
    </source>
</evidence>
<dbReference type="InterPro" id="IPR013852">
    <property type="entry name" value="Transl_elong_P/YeiP_CS"/>
</dbReference>
<dbReference type="InterPro" id="IPR013185">
    <property type="entry name" value="Transl_elong_KOW-like"/>
</dbReference>
<dbReference type="PANTHER" id="PTHR30053:SF12">
    <property type="entry name" value="ELONGATION FACTOR P (EF-P) FAMILY PROTEIN"/>
    <property type="match status" value="1"/>
</dbReference>
<dbReference type="SMART" id="SM00841">
    <property type="entry name" value="Elong-fact-P_C"/>
    <property type="match status" value="1"/>
</dbReference>
<dbReference type="GO" id="GO:0005829">
    <property type="term" value="C:cytosol"/>
    <property type="evidence" value="ECO:0007669"/>
    <property type="project" value="UniProtKB-ARBA"/>
</dbReference>
<dbReference type="HAMAP" id="MF_00141">
    <property type="entry name" value="EF_P"/>
    <property type="match status" value="1"/>
</dbReference>
<gene>
    <name evidence="9" type="primary">efp_31</name>
    <name evidence="9" type="ORF">SDC9_96414</name>
</gene>
<dbReference type="InterPro" id="IPR015365">
    <property type="entry name" value="Elong-fact-P_C"/>
</dbReference>
<comment type="caution">
    <text evidence="9">The sequence shown here is derived from an EMBL/GenBank/DDBJ whole genome shotgun (WGS) entry which is preliminary data.</text>
</comment>
<dbReference type="FunFam" id="2.40.50.140:FF:000004">
    <property type="entry name" value="Elongation factor P"/>
    <property type="match status" value="1"/>
</dbReference>